<gene>
    <name evidence="2" type="ORF">JI750_01200</name>
</gene>
<protein>
    <recommendedName>
        <fullName evidence="4">Anti-sigma factor</fullName>
    </recommendedName>
</protein>
<keyword evidence="1" id="KW-0812">Transmembrane</keyword>
<accession>A0ABS1KBH2</accession>
<evidence type="ECO:0000313" key="2">
    <source>
        <dbReference type="EMBL" id="MBL0735486.1"/>
    </source>
</evidence>
<keyword evidence="3" id="KW-1185">Reference proteome</keyword>
<dbReference type="Proteomes" id="UP000603728">
    <property type="component" value="Unassembled WGS sequence"/>
</dbReference>
<dbReference type="RefSeq" id="WP_201998413.1">
    <property type="nucleotide sequence ID" value="NZ_JAERSF010000001.1"/>
</dbReference>
<evidence type="ECO:0000256" key="1">
    <source>
        <dbReference type="SAM" id="Phobius"/>
    </source>
</evidence>
<reference evidence="2 3" key="1">
    <citation type="submission" date="2021-01" db="EMBL/GenBank/DDBJ databases">
        <title>Genome seq and assembly of Flavobacterium sp. GN10.</title>
        <authorList>
            <person name="Chhetri G."/>
        </authorList>
    </citation>
    <scope>NUCLEOTIDE SEQUENCE [LARGE SCALE GENOMIC DNA]</scope>
    <source>
        <strain evidence="2 3">GN10</strain>
    </source>
</reference>
<name>A0ABS1KBH2_9FLAO</name>
<keyword evidence="1" id="KW-1133">Transmembrane helix</keyword>
<sequence>MEPNNFEKDFREKLNQREIKPSNKAWDRLDAMLSVAEEKKPIKLDSKKSKRKWLYIAASFIGFLLVGTIYFNRSEIVEIKKDTPIVLEQKINRDTLNIVGISKDNVVSVNNHNKKPIIKNAIAVVGIHNQNKNSKQLESKVELSAKNDLKGDSAIINSFENKNHQSENKSKYITAEQLLAEVNGKVETKSADEVIKKNRKAVSVNPNDLLLNAETELNQSYRESALDKFNKNLKAVKSAIANRNYEE</sequence>
<dbReference type="EMBL" id="JAERSF010000001">
    <property type="protein sequence ID" value="MBL0735486.1"/>
    <property type="molecule type" value="Genomic_DNA"/>
</dbReference>
<proteinExistence type="predicted"/>
<comment type="caution">
    <text evidence="2">The sequence shown here is derived from an EMBL/GenBank/DDBJ whole genome shotgun (WGS) entry which is preliminary data.</text>
</comment>
<evidence type="ECO:0008006" key="4">
    <source>
        <dbReference type="Google" id="ProtNLM"/>
    </source>
</evidence>
<feature type="transmembrane region" description="Helical" evidence="1">
    <location>
        <begin position="53"/>
        <end position="71"/>
    </location>
</feature>
<organism evidence="2 3">
    <name type="scientific">Flavobacterium tagetis</name>
    <dbReference type="NCBI Taxonomy" id="2801336"/>
    <lineage>
        <taxon>Bacteria</taxon>
        <taxon>Pseudomonadati</taxon>
        <taxon>Bacteroidota</taxon>
        <taxon>Flavobacteriia</taxon>
        <taxon>Flavobacteriales</taxon>
        <taxon>Flavobacteriaceae</taxon>
        <taxon>Flavobacterium</taxon>
    </lineage>
</organism>
<keyword evidence="1" id="KW-0472">Membrane</keyword>
<evidence type="ECO:0000313" key="3">
    <source>
        <dbReference type="Proteomes" id="UP000603728"/>
    </source>
</evidence>